<dbReference type="InterPro" id="IPR002035">
    <property type="entry name" value="VWF_A"/>
</dbReference>
<dbReference type="Pfam" id="PF00092">
    <property type="entry name" value="VWA"/>
    <property type="match status" value="1"/>
</dbReference>
<protein>
    <recommendedName>
        <fullName evidence="1">VWFA domain-containing protein</fullName>
    </recommendedName>
</protein>
<gene>
    <name evidence="2" type="ORF">SDC9_121289</name>
</gene>
<comment type="caution">
    <text evidence="2">The sequence shown here is derived from an EMBL/GenBank/DDBJ whole genome shotgun (WGS) entry which is preliminary data.</text>
</comment>
<sequence length="390" mass="43724">MVIDEPGEPSQPRKVQYLAKKQEGIDYEIVFDKVLDADGNEMDKLLSFSIVGKRNGKIVNEIVSKVDVLNSINIEYLGTPSDPAVAIAYSMVVPGSQEWIEMSPDAYIALVLDKSGSMAWDMDGKSTSINNNKRIEILKQKALKMIDRLAALDFNIYVSIVPFSDNANNPNDFKNLQDADELNEVKAIINSLNANGATNTGDGIRRAYYQLKNKADSLISSGQIDDYSDITQHMMILVDGETNTETRKITARSWFIVWYVTSEHITYENGNTNNSIVVGNKRTVSVDENDNDYVDFIGNNLIKPYKYNHEGLDKQAINTFVIGFSNLAKDHNSLQDIGNSVLGKQFEHSDGTMKPYVLATSADELDFAFEQFEYEVENSLWVITRPQLLP</sequence>
<dbReference type="PROSITE" id="PS50234">
    <property type="entry name" value="VWFA"/>
    <property type="match status" value="1"/>
</dbReference>
<feature type="domain" description="VWFA" evidence="1">
    <location>
        <begin position="107"/>
        <end position="365"/>
    </location>
</feature>
<dbReference type="SMART" id="SM00327">
    <property type="entry name" value="VWA"/>
    <property type="match status" value="1"/>
</dbReference>
<dbReference type="CDD" id="cd00198">
    <property type="entry name" value="vWFA"/>
    <property type="match status" value="1"/>
</dbReference>
<accession>A0A645CBJ2</accession>
<dbReference type="Gene3D" id="3.40.50.410">
    <property type="entry name" value="von Willebrand factor, type A domain"/>
    <property type="match status" value="1"/>
</dbReference>
<evidence type="ECO:0000313" key="2">
    <source>
        <dbReference type="EMBL" id="MPM74303.1"/>
    </source>
</evidence>
<dbReference type="InterPro" id="IPR036465">
    <property type="entry name" value="vWFA_dom_sf"/>
</dbReference>
<organism evidence="2">
    <name type="scientific">bioreactor metagenome</name>
    <dbReference type="NCBI Taxonomy" id="1076179"/>
    <lineage>
        <taxon>unclassified sequences</taxon>
        <taxon>metagenomes</taxon>
        <taxon>ecological metagenomes</taxon>
    </lineage>
</organism>
<dbReference type="AlphaFoldDB" id="A0A645CBJ2"/>
<reference evidence="2" key="1">
    <citation type="submission" date="2019-08" db="EMBL/GenBank/DDBJ databases">
        <authorList>
            <person name="Kucharzyk K."/>
            <person name="Murdoch R.W."/>
            <person name="Higgins S."/>
            <person name="Loffler F."/>
        </authorList>
    </citation>
    <scope>NUCLEOTIDE SEQUENCE</scope>
</reference>
<dbReference type="EMBL" id="VSSQ01025874">
    <property type="protein sequence ID" value="MPM74303.1"/>
    <property type="molecule type" value="Genomic_DNA"/>
</dbReference>
<evidence type="ECO:0000259" key="1">
    <source>
        <dbReference type="PROSITE" id="PS50234"/>
    </source>
</evidence>
<dbReference type="SUPFAM" id="SSF53300">
    <property type="entry name" value="vWA-like"/>
    <property type="match status" value="1"/>
</dbReference>
<name>A0A645CBJ2_9ZZZZ</name>
<proteinExistence type="predicted"/>